<accession>A0A0B9ASL5</accession>
<dbReference type="Proteomes" id="UP000031488">
    <property type="component" value="Unassembled WGS sequence"/>
</dbReference>
<organism evidence="1 2">
    <name type="scientific">Brevibacterium linens</name>
    <dbReference type="NCBI Taxonomy" id="1703"/>
    <lineage>
        <taxon>Bacteria</taxon>
        <taxon>Bacillati</taxon>
        <taxon>Actinomycetota</taxon>
        <taxon>Actinomycetes</taxon>
        <taxon>Micrococcales</taxon>
        <taxon>Brevibacteriaceae</taxon>
        <taxon>Brevibacterium</taxon>
    </lineage>
</organism>
<keyword evidence="2" id="KW-1185">Reference proteome</keyword>
<gene>
    <name evidence="1" type="ORF">AE0388_0590</name>
</gene>
<proteinExistence type="predicted"/>
<sequence length="33" mass="3474">MPESRNPHRNAIDRVAVAFLAALLLGTGVTEGP</sequence>
<evidence type="ECO:0000313" key="1">
    <source>
        <dbReference type="EMBL" id="KHS53835.1"/>
    </source>
</evidence>
<dbReference type="AlphaFoldDB" id="A0A0B9ASL5"/>
<evidence type="ECO:0000313" key="2">
    <source>
        <dbReference type="Proteomes" id="UP000031488"/>
    </source>
</evidence>
<protein>
    <submittedName>
        <fullName evidence="1">Uncharacterized protein</fullName>
    </submittedName>
</protein>
<reference evidence="1 2" key="1">
    <citation type="submission" date="2014-11" db="EMBL/GenBank/DDBJ databases">
        <title>Draft Genome Sequence of Brevibacterium linens AE038-8.</title>
        <authorList>
            <person name="Maizel D."/>
            <person name="Utturkar S.M."/>
            <person name="Brown S.D."/>
            <person name="Ferrero M."/>
            <person name="Rosen B.P."/>
        </authorList>
    </citation>
    <scope>NUCLEOTIDE SEQUENCE [LARGE SCALE GENOMIC DNA]</scope>
    <source>
        <strain evidence="1 2">AE038-8</strain>
    </source>
</reference>
<name>A0A0B9ASL5_BRELN</name>
<comment type="caution">
    <text evidence="1">The sequence shown here is derived from an EMBL/GenBank/DDBJ whole genome shotgun (WGS) entry which is preliminary data.</text>
</comment>
<dbReference type="EMBL" id="JTJZ01000013">
    <property type="protein sequence ID" value="KHS53835.1"/>
    <property type="molecule type" value="Genomic_DNA"/>
</dbReference>